<evidence type="ECO:0000313" key="2">
    <source>
        <dbReference type="WBParaSite" id="Csp11.Scaffold630.g17870.t1"/>
    </source>
</evidence>
<dbReference type="AlphaFoldDB" id="A0A1I7UNX3"/>
<dbReference type="WBParaSite" id="Csp11.Scaffold630.g17870.t1">
    <property type="protein sequence ID" value="Csp11.Scaffold630.g17870.t1"/>
    <property type="gene ID" value="Csp11.Scaffold630.g17870"/>
</dbReference>
<protein>
    <submittedName>
        <fullName evidence="2">Biogenesis of lysosome-related organelles complex 1 subunit 3</fullName>
    </submittedName>
</protein>
<accession>A0A1I7UNX3</accession>
<keyword evidence="1" id="KW-1185">Reference proteome</keyword>
<proteinExistence type="predicted"/>
<sequence>MDFIMGNFSEDELSPDEEDHEEIAEVVEDTDEPEVVEIPVRAPSHIASAPISIPNSAENCPLTEVDELKRARQDFYEKLSEVAARKEANQPITDWTALKCSGLSAVLEIGKNNNETSTLTSNSKDNK</sequence>
<organism evidence="1 2">
    <name type="scientific">Caenorhabditis tropicalis</name>
    <dbReference type="NCBI Taxonomy" id="1561998"/>
    <lineage>
        <taxon>Eukaryota</taxon>
        <taxon>Metazoa</taxon>
        <taxon>Ecdysozoa</taxon>
        <taxon>Nematoda</taxon>
        <taxon>Chromadorea</taxon>
        <taxon>Rhabditida</taxon>
        <taxon>Rhabditina</taxon>
        <taxon>Rhabditomorpha</taxon>
        <taxon>Rhabditoidea</taxon>
        <taxon>Rhabditidae</taxon>
        <taxon>Peloderinae</taxon>
        <taxon>Caenorhabditis</taxon>
    </lineage>
</organism>
<evidence type="ECO:0000313" key="1">
    <source>
        <dbReference type="Proteomes" id="UP000095282"/>
    </source>
</evidence>
<reference evidence="2" key="1">
    <citation type="submission" date="2016-11" db="UniProtKB">
        <authorList>
            <consortium name="WormBaseParasite"/>
        </authorList>
    </citation>
    <scope>IDENTIFICATION</scope>
</reference>
<name>A0A1I7UNX3_9PELO</name>
<dbReference type="Proteomes" id="UP000095282">
    <property type="component" value="Unplaced"/>
</dbReference>